<evidence type="ECO:0000259" key="1">
    <source>
        <dbReference type="Pfam" id="PF08241"/>
    </source>
</evidence>
<dbReference type="EMBL" id="OBEK01000002">
    <property type="protein sequence ID" value="SNZ09142.1"/>
    <property type="molecule type" value="Genomic_DNA"/>
</dbReference>
<keyword evidence="2" id="KW-0489">Methyltransferase</keyword>
<reference evidence="3" key="1">
    <citation type="submission" date="2017-09" db="EMBL/GenBank/DDBJ databases">
        <authorList>
            <person name="Varghese N."/>
            <person name="Submissions S."/>
        </authorList>
    </citation>
    <scope>NUCLEOTIDE SEQUENCE [LARGE SCALE GENOMIC DNA]</scope>
    <source>
        <strain evidence="3">CGMCC 1.8913</strain>
    </source>
</reference>
<protein>
    <submittedName>
        <fullName evidence="2">Methyltransferase domain-containing protein</fullName>
    </submittedName>
</protein>
<dbReference type="OrthoDB" id="9784101at2"/>
<gene>
    <name evidence="2" type="ORF">SAMN05421503_1120</name>
</gene>
<dbReference type="AlphaFoldDB" id="A0A285NHZ5"/>
<dbReference type="CDD" id="cd02440">
    <property type="entry name" value="AdoMet_MTases"/>
    <property type="match status" value="1"/>
</dbReference>
<dbReference type="Proteomes" id="UP000219356">
    <property type="component" value="Unassembled WGS sequence"/>
</dbReference>
<dbReference type="InterPro" id="IPR013216">
    <property type="entry name" value="Methyltransf_11"/>
</dbReference>
<keyword evidence="3" id="KW-1185">Reference proteome</keyword>
<feature type="domain" description="Methyltransferase type 11" evidence="1">
    <location>
        <begin position="28"/>
        <end position="122"/>
    </location>
</feature>
<dbReference type="SUPFAM" id="SSF53335">
    <property type="entry name" value="S-adenosyl-L-methionine-dependent methyltransferases"/>
    <property type="match status" value="1"/>
</dbReference>
<evidence type="ECO:0000313" key="3">
    <source>
        <dbReference type="Proteomes" id="UP000219356"/>
    </source>
</evidence>
<dbReference type="GO" id="GO:0032259">
    <property type="term" value="P:methylation"/>
    <property type="evidence" value="ECO:0007669"/>
    <property type="project" value="UniProtKB-KW"/>
</dbReference>
<dbReference type="GO" id="GO:0008757">
    <property type="term" value="F:S-adenosylmethionine-dependent methyltransferase activity"/>
    <property type="evidence" value="ECO:0007669"/>
    <property type="project" value="InterPro"/>
</dbReference>
<organism evidence="2 3">
    <name type="scientific">Terribacillus aidingensis</name>
    <dbReference type="NCBI Taxonomy" id="586416"/>
    <lineage>
        <taxon>Bacteria</taxon>
        <taxon>Bacillati</taxon>
        <taxon>Bacillota</taxon>
        <taxon>Bacilli</taxon>
        <taxon>Bacillales</taxon>
        <taxon>Bacillaceae</taxon>
        <taxon>Terribacillus</taxon>
    </lineage>
</organism>
<keyword evidence="2" id="KW-0808">Transferase</keyword>
<name>A0A285NHZ5_9BACI</name>
<dbReference type="STRING" id="586416.GZ22_06010"/>
<proteinExistence type="predicted"/>
<sequence>MANKTTDVSAAEVVELLEIDGGEKVIVFGAGNGDLVIPIAHKTKDRVTALEEDESLLEKLALRAEEETLSNIDRMPSGLGRLNFPDASFQRGLAAFVLDNTDNPELAAKEIYRVTIEKGIFLALGYSKDQSADLVADKLQEAGFKVTKGQLHEEVYYVKAYKA</sequence>
<dbReference type="Pfam" id="PF08241">
    <property type="entry name" value="Methyltransf_11"/>
    <property type="match status" value="1"/>
</dbReference>
<dbReference type="RefSeq" id="WP_097040139.1">
    <property type="nucleotide sequence ID" value="NZ_OBEK01000002.1"/>
</dbReference>
<dbReference type="InterPro" id="IPR029063">
    <property type="entry name" value="SAM-dependent_MTases_sf"/>
</dbReference>
<evidence type="ECO:0000313" key="2">
    <source>
        <dbReference type="EMBL" id="SNZ09142.1"/>
    </source>
</evidence>
<accession>A0A285NHZ5</accession>
<dbReference type="Gene3D" id="3.40.50.150">
    <property type="entry name" value="Vaccinia Virus protein VP39"/>
    <property type="match status" value="1"/>
</dbReference>